<evidence type="ECO:0000256" key="6">
    <source>
        <dbReference type="ARBA" id="ARBA00022840"/>
    </source>
</evidence>
<keyword evidence="3" id="KW-0677">Repeat</keyword>
<dbReference type="STRING" id="4529.A0A0E0Q095"/>
<dbReference type="InterPro" id="IPR041118">
    <property type="entry name" value="Rx_N"/>
</dbReference>
<proteinExistence type="inferred from homology"/>
<evidence type="ECO:0000256" key="4">
    <source>
        <dbReference type="ARBA" id="ARBA00022741"/>
    </source>
</evidence>
<dbReference type="eggNOG" id="KOG4658">
    <property type="taxonomic scope" value="Eukaryota"/>
</dbReference>
<dbReference type="InterPro" id="IPR056789">
    <property type="entry name" value="LRR_R13L1-DRL21"/>
</dbReference>
<dbReference type="PRINTS" id="PR00364">
    <property type="entry name" value="DISEASERSIST"/>
</dbReference>
<dbReference type="Gene3D" id="3.40.50.300">
    <property type="entry name" value="P-loop containing nucleotide triphosphate hydrolases"/>
    <property type="match status" value="1"/>
</dbReference>
<dbReference type="GO" id="GO:0043531">
    <property type="term" value="F:ADP binding"/>
    <property type="evidence" value="ECO:0007669"/>
    <property type="project" value="InterPro"/>
</dbReference>
<sequence length="1148" mass="128494">MATLPIATGIGWVVCPIIKLIFEKVQSYTSTQYKWQSDLEDDLKKIESTLIKIQLVLGRKCKIATKKLYFAKMKDSAYDADDVMDEFDYLILKANAQQKSNLSSLASSSLAIGKRLVGQDKFRSKLRRVLNSLIRVKECADMLIKVIGAENSNSYMPPQPLQWRVTSSISPGQIIIGRQNEQDDLVHRLLREADGPEPSRGLTISPTPSIITIVGSGGIGKTALAQLIYNDRRIVSGFDLRTWIYVSNIFNKVKITKEILKSIDRNSDITNFSFNMLQEDLKNKLTAKKFLLVLDDVWYDEKIGELTNADRWRELFAPLCYGAKGSKILVTARTNIVSRILGCPAPFHLEGLKGEDSWNLFRICAFGAEDPGNYPELESIGECIVQKLNGSALVIKVVGAHLNANLNVEEWTRVMKSSSSNKEDIMQILRLSYECLPGHLQQCFTFCSLFPKGYSLEPDLLELQYGHTIRYVMHDLMNDLASHISRGEYSRIERDGNLTEISGTTRHLSIPVGRVNELHGFHNLQRLRTLIVSERRQVSLLKTLRLVTLPKCLGTLSSILCIDVHRMCTVDLAASSHMPCLRAAGEFCVDKSKVQGLEVLKQMNELQGSLAITSLENVKSRDEATDAQLFRKSQIFKLKLQWGSSNASSKSDKANDVFDALRPHSGLEELIVQGYPGCVSPSWLESEWLSRLRHISISDCKCWKLLPSLGQIQSLRTLRIARLNAVVCIGPEFYGTAGFPSLEILEMIELPELAEWSSVDCFFPALLEVCIRGCPKLKQLPPVVLPPVRMSIYVSTEVCRLRNHNRLETCFTQEVSLSTLLDMLHLRRLEPVKCVNIIFEGANTLEDGLKDVTTNLPSLEELVIRGCSDLQHAFAASKQREEDGNVFSSASIQCLKMIGCNLTVDIFLSVFQNISFLSLWINDCNITYSTPERVLAMPKSVTGVLEKLCILSCDGLTAFMGLETFLRLSTIEIASCPKLTSVPDFRCLPALQNLIIKNCPELKELPENGNLTTLTALVVEHCNALISLRNLRDLSFLSKLVVRNCMKVLIIKNCPEVVSLPEDGLPVSLNCLYLAGCHPVLEEQFDQKNGSEWEKYEVLPFCFFADKSIEDIEEIAKEVLMADDLTRISIQGNRVHATDSAASSSSFP</sequence>
<comment type="similarity">
    <text evidence="1">Belongs to the disease resistance NB-LRR family.</text>
</comment>
<evidence type="ECO:0008006" key="12">
    <source>
        <dbReference type="Google" id="ProtNLM"/>
    </source>
</evidence>
<feature type="domain" description="R13L1/DRL21-like LRR repeat region" evidence="9">
    <location>
        <begin position="597"/>
        <end position="722"/>
    </location>
</feature>
<dbReference type="Pfam" id="PF00931">
    <property type="entry name" value="NB-ARC"/>
    <property type="match status" value="1"/>
</dbReference>
<keyword evidence="2" id="KW-0433">Leucine-rich repeat</keyword>
<evidence type="ECO:0000259" key="7">
    <source>
        <dbReference type="Pfam" id="PF00931"/>
    </source>
</evidence>
<dbReference type="Gene3D" id="1.10.10.10">
    <property type="entry name" value="Winged helix-like DNA-binding domain superfamily/Winged helix DNA-binding domain"/>
    <property type="match status" value="1"/>
</dbReference>
<accession>A0A0E0Q095</accession>
<dbReference type="SUPFAM" id="SSF52058">
    <property type="entry name" value="L domain-like"/>
    <property type="match status" value="1"/>
</dbReference>
<dbReference type="PANTHER" id="PTHR36766">
    <property type="entry name" value="PLANT BROAD-SPECTRUM MILDEW RESISTANCE PROTEIN RPW8"/>
    <property type="match status" value="1"/>
</dbReference>
<keyword evidence="11" id="KW-1185">Reference proteome</keyword>
<dbReference type="InterPro" id="IPR042197">
    <property type="entry name" value="Apaf_helical"/>
</dbReference>
<dbReference type="Gene3D" id="1.10.8.430">
    <property type="entry name" value="Helical domain of apoptotic protease-activating factors"/>
    <property type="match status" value="1"/>
</dbReference>
<evidence type="ECO:0000256" key="2">
    <source>
        <dbReference type="ARBA" id="ARBA00022614"/>
    </source>
</evidence>
<dbReference type="SUPFAM" id="SSF52540">
    <property type="entry name" value="P-loop containing nucleoside triphosphate hydrolases"/>
    <property type="match status" value="1"/>
</dbReference>
<keyword evidence="5" id="KW-0611">Plant defense</keyword>
<feature type="domain" description="Disease resistance N-terminal" evidence="8">
    <location>
        <begin position="18"/>
        <end position="100"/>
    </location>
</feature>
<evidence type="ECO:0000259" key="8">
    <source>
        <dbReference type="Pfam" id="PF18052"/>
    </source>
</evidence>
<name>A0A0E0Q095_ORYRU</name>
<keyword evidence="6" id="KW-0067">ATP-binding</keyword>
<dbReference type="GO" id="GO:0006952">
    <property type="term" value="P:defense response"/>
    <property type="evidence" value="ECO:0007669"/>
    <property type="project" value="UniProtKB-KW"/>
</dbReference>
<evidence type="ECO:0000259" key="9">
    <source>
        <dbReference type="Pfam" id="PF25019"/>
    </source>
</evidence>
<dbReference type="Pfam" id="PF18052">
    <property type="entry name" value="Rx_N"/>
    <property type="match status" value="1"/>
</dbReference>
<dbReference type="GO" id="GO:0005524">
    <property type="term" value="F:ATP binding"/>
    <property type="evidence" value="ECO:0007669"/>
    <property type="project" value="UniProtKB-KW"/>
</dbReference>
<dbReference type="EnsemblPlants" id="ORUFI06G22830.1">
    <property type="protein sequence ID" value="ORUFI06G22830.1"/>
    <property type="gene ID" value="ORUFI06G22830"/>
</dbReference>
<dbReference type="Gene3D" id="3.80.10.10">
    <property type="entry name" value="Ribonuclease Inhibitor"/>
    <property type="match status" value="2"/>
</dbReference>
<dbReference type="InterPro" id="IPR036388">
    <property type="entry name" value="WH-like_DNA-bd_sf"/>
</dbReference>
<evidence type="ECO:0000256" key="5">
    <source>
        <dbReference type="ARBA" id="ARBA00022821"/>
    </source>
</evidence>
<dbReference type="AlphaFoldDB" id="A0A0E0Q095"/>
<evidence type="ECO:0000313" key="10">
    <source>
        <dbReference type="EnsemblPlants" id="ORUFI06G22830.1"/>
    </source>
</evidence>
<dbReference type="Gene3D" id="1.20.5.4130">
    <property type="match status" value="1"/>
</dbReference>
<dbReference type="HOGENOM" id="CLU_000837_8_8_1"/>
<dbReference type="PANTHER" id="PTHR36766:SF55">
    <property type="entry name" value="OS11G0492900 PROTEIN"/>
    <property type="match status" value="1"/>
</dbReference>
<dbReference type="GO" id="GO:0051707">
    <property type="term" value="P:response to other organism"/>
    <property type="evidence" value="ECO:0007669"/>
    <property type="project" value="UniProtKB-ARBA"/>
</dbReference>
<dbReference type="InterPro" id="IPR032675">
    <property type="entry name" value="LRR_dom_sf"/>
</dbReference>
<reference evidence="11" key="1">
    <citation type="submission" date="2013-06" db="EMBL/GenBank/DDBJ databases">
        <authorList>
            <person name="Zhao Q."/>
        </authorList>
    </citation>
    <scope>NUCLEOTIDE SEQUENCE</scope>
    <source>
        <strain evidence="11">cv. W1943</strain>
    </source>
</reference>
<evidence type="ECO:0000256" key="1">
    <source>
        <dbReference type="ARBA" id="ARBA00008894"/>
    </source>
</evidence>
<reference evidence="10" key="2">
    <citation type="submission" date="2015-06" db="UniProtKB">
        <authorList>
            <consortium name="EnsemblPlants"/>
        </authorList>
    </citation>
    <scope>IDENTIFICATION</scope>
</reference>
<keyword evidence="4" id="KW-0547">Nucleotide-binding</keyword>
<feature type="domain" description="NB-ARC" evidence="7">
    <location>
        <begin position="205"/>
        <end position="368"/>
    </location>
</feature>
<protein>
    <recommendedName>
        <fullName evidence="12">NB-ARC domain-containing protein</fullName>
    </recommendedName>
</protein>
<dbReference type="InterPro" id="IPR027417">
    <property type="entry name" value="P-loop_NTPase"/>
</dbReference>
<dbReference type="InterPro" id="IPR002182">
    <property type="entry name" value="NB-ARC"/>
</dbReference>
<dbReference type="Pfam" id="PF25019">
    <property type="entry name" value="LRR_R13L1-DRL21"/>
    <property type="match status" value="1"/>
</dbReference>
<evidence type="ECO:0000256" key="3">
    <source>
        <dbReference type="ARBA" id="ARBA00022737"/>
    </source>
</evidence>
<dbReference type="Proteomes" id="UP000008022">
    <property type="component" value="Unassembled WGS sequence"/>
</dbReference>
<organism evidence="10 11">
    <name type="scientific">Oryza rufipogon</name>
    <name type="common">Brownbeard rice</name>
    <name type="synonym">Asian wild rice</name>
    <dbReference type="NCBI Taxonomy" id="4529"/>
    <lineage>
        <taxon>Eukaryota</taxon>
        <taxon>Viridiplantae</taxon>
        <taxon>Streptophyta</taxon>
        <taxon>Embryophyta</taxon>
        <taxon>Tracheophyta</taxon>
        <taxon>Spermatophyta</taxon>
        <taxon>Magnoliopsida</taxon>
        <taxon>Liliopsida</taxon>
        <taxon>Poales</taxon>
        <taxon>Poaceae</taxon>
        <taxon>BOP clade</taxon>
        <taxon>Oryzoideae</taxon>
        <taxon>Oryzeae</taxon>
        <taxon>Oryzinae</taxon>
        <taxon>Oryza</taxon>
    </lineage>
</organism>
<dbReference type="Gramene" id="ORUFI06G22830.1">
    <property type="protein sequence ID" value="ORUFI06G22830.1"/>
    <property type="gene ID" value="ORUFI06G22830"/>
</dbReference>
<evidence type="ECO:0000313" key="11">
    <source>
        <dbReference type="Proteomes" id="UP000008022"/>
    </source>
</evidence>